<evidence type="ECO:0000256" key="1">
    <source>
        <dbReference type="SAM" id="MobiDB-lite"/>
    </source>
</evidence>
<gene>
    <name evidence="3" type="ORF">GTW23_21060</name>
</gene>
<name>A0ABT1CWV9_9HYPH</name>
<dbReference type="Pfam" id="PF00903">
    <property type="entry name" value="Glyoxalase"/>
    <property type="match status" value="1"/>
</dbReference>
<feature type="domain" description="VOC" evidence="2">
    <location>
        <begin position="21"/>
        <end position="134"/>
    </location>
</feature>
<evidence type="ECO:0000259" key="2">
    <source>
        <dbReference type="PROSITE" id="PS51819"/>
    </source>
</evidence>
<dbReference type="CDD" id="cd06587">
    <property type="entry name" value="VOC"/>
    <property type="match status" value="1"/>
</dbReference>
<sequence>MRHGAGFRGKQPEPTMSRPPISHSIVFTYTSDLERGSRFLREVMELDFVVDQGACHIYRLTPLSYIGICNLPDRPQGTAGVTLTIVSPDVDGWRDFLEAKGVKYVSGPEHSEEFGVYSSLFHSPDGYRVEIQSFDDPEWDMGNVGGSID</sequence>
<dbReference type="InterPro" id="IPR004360">
    <property type="entry name" value="Glyas_Fos-R_dOase_dom"/>
</dbReference>
<dbReference type="InterPro" id="IPR037523">
    <property type="entry name" value="VOC_core"/>
</dbReference>
<evidence type="ECO:0000313" key="4">
    <source>
        <dbReference type="Proteomes" id="UP001320715"/>
    </source>
</evidence>
<reference evidence="3 4" key="1">
    <citation type="submission" date="2020-01" db="EMBL/GenBank/DDBJ databases">
        <title>Genomes of bacteria type strains.</title>
        <authorList>
            <person name="Chen J."/>
            <person name="Zhu S."/>
            <person name="Yang J."/>
        </authorList>
    </citation>
    <scope>NUCLEOTIDE SEQUENCE [LARGE SCALE GENOMIC DNA]</scope>
    <source>
        <strain evidence="3 4">DSM 16655</strain>
    </source>
</reference>
<dbReference type="SUPFAM" id="SSF54593">
    <property type="entry name" value="Glyoxalase/Bleomycin resistance protein/Dihydroxybiphenyl dioxygenase"/>
    <property type="match status" value="1"/>
</dbReference>
<dbReference type="EMBL" id="JAAAML010000004">
    <property type="protein sequence ID" value="MCO6410680.1"/>
    <property type="molecule type" value="Genomic_DNA"/>
</dbReference>
<proteinExistence type="predicted"/>
<organism evidence="3 4">
    <name type="scientific">Hoeflea alexandrii</name>
    <dbReference type="NCBI Taxonomy" id="288436"/>
    <lineage>
        <taxon>Bacteria</taxon>
        <taxon>Pseudomonadati</taxon>
        <taxon>Pseudomonadota</taxon>
        <taxon>Alphaproteobacteria</taxon>
        <taxon>Hyphomicrobiales</taxon>
        <taxon>Rhizobiaceae</taxon>
        <taxon>Hoeflea</taxon>
    </lineage>
</organism>
<comment type="caution">
    <text evidence="3">The sequence shown here is derived from an EMBL/GenBank/DDBJ whole genome shotgun (WGS) entry which is preliminary data.</text>
</comment>
<dbReference type="Proteomes" id="UP001320715">
    <property type="component" value="Unassembled WGS sequence"/>
</dbReference>
<dbReference type="PROSITE" id="PS51819">
    <property type="entry name" value="VOC"/>
    <property type="match status" value="1"/>
</dbReference>
<accession>A0ABT1CWV9</accession>
<feature type="region of interest" description="Disordered" evidence="1">
    <location>
        <begin position="1"/>
        <end position="21"/>
    </location>
</feature>
<dbReference type="Gene3D" id="3.10.180.10">
    <property type="entry name" value="2,3-Dihydroxybiphenyl 1,2-Dioxygenase, domain 1"/>
    <property type="match status" value="1"/>
</dbReference>
<dbReference type="InterPro" id="IPR029068">
    <property type="entry name" value="Glyas_Bleomycin-R_OHBP_Dase"/>
</dbReference>
<evidence type="ECO:0000313" key="3">
    <source>
        <dbReference type="EMBL" id="MCO6410680.1"/>
    </source>
</evidence>
<protein>
    <submittedName>
        <fullName evidence="3">VOC family protein</fullName>
    </submittedName>
</protein>
<keyword evidence="4" id="KW-1185">Reference proteome</keyword>